<evidence type="ECO:0000313" key="4">
    <source>
        <dbReference type="Proteomes" id="UP000630097"/>
    </source>
</evidence>
<dbReference type="EMBL" id="BONV01000017">
    <property type="protein sequence ID" value="GIG80916.1"/>
    <property type="molecule type" value="Genomic_DNA"/>
</dbReference>
<feature type="domain" description="DUF5919" evidence="2">
    <location>
        <begin position="101"/>
        <end position="219"/>
    </location>
</feature>
<feature type="transmembrane region" description="Helical" evidence="1">
    <location>
        <begin position="20"/>
        <end position="37"/>
    </location>
</feature>
<reference evidence="3 4" key="1">
    <citation type="submission" date="2021-01" db="EMBL/GenBank/DDBJ databases">
        <title>Whole genome shotgun sequence of Planotetraspora kaengkrachanensis NBRC 104272.</title>
        <authorList>
            <person name="Komaki H."/>
            <person name="Tamura T."/>
        </authorList>
    </citation>
    <scope>NUCLEOTIDE SEQUENCE [LARGE SCALE GENOMIC DNA]</scope>
    <source>
        <strain evidence="3 4">NBRC 104272</strain>
    </source>
</reference>
<dbReference type="RefSeq" id="WP_203884302.1">
    <property type="nucleotide sequence ID" value="NZ_BAABHH010000025.1"/>
</dbReference>
<dbReference type="Pfam" id="PF19319">
    <property type="entry name" value="DUF5919"/>
    <property type="match status" value="1"/>
</dbReference>
<dbReference type="AlphaFoldDB" id="A0A8J3PTU1"/>
<proteinExistence type="predicted"/>
<dbReference type="Proteomes" id="UP000630097">
    <property type="component" value="Unassembled WGS sequence"/>
</dbReference>
<keyword evidence="1" id="KW-1133">Transmembrane helix</keyword>
<evidence type="ECO:0000313" key="3">
    <source>
        <dbReference type="EMBL" id="GIG80916.1"/>
    </source>
</evidence>
<keyword evidence="4" id="KW-1185">Reference proteome</keyword>
<evidence type="ECO:0000256" key="1">
    <source>
        <dbReference type="SAM" id="Phobius"/>
    </source>
</evidence>
<gene>
    <name evidence="3" type="ORF">Pka01_40430</name>
</gene>
<organism evidence="3 4">
    <name type="scientific">Planotetraspora kaengkrachanensis</name>
    <dbReference type="NCBI Taxonomy" id="575193"/>
    <lineage>
        <taxon>Bacteria</taxon>
        <taxon>Bacillati</taxon>
        <taxon>Actinomycetota</taxon>
        <taxon>Actinomycetes</taxon>
        <taxon>Streptosporangiales</taxon>
        <taxon>Streptosporangiaceae</taxon>
        <taxon>Planotetraspora</taxon>
    </lineage>
</organism>
<name>A0A8J3PTU1_9ACTN</name>
<keyword evidence="1" id="KW-0812">Transmembrane</keyword>
<sequence length="435" mass="48995">MRRLMKSFAQALRDENVDLYILVFTALVFTVLGAVNISSTTTLSSVTLGALAFLAFSQIRSRRHVAEIARSREADPLAILRTEFPADLAQRRASATQYLYIGVSMARTVQTMRNDLRRLLLNGAKVRVLLLDPTDDALLRHAAARAERGSDPRRLAARINASLEEIAFLRDETRGDVEIRVLRHVPSMSVNAIDTQSPAGTICVQHYEYHAPAESLPVIQFESNDGFWYQHFVLEAERMWEDGNPWPPLAGPQPTHAQRPQFKEEFDGELITAMESADELLITGATRNTLVHNNYGNFEKWLTKGCRIRFLLIDPESDAVTTAADRYYAGRSPENLRERGRNTLRLLRELRLSTGGDLTVRLTSHPLAMGMVAVDASVSTRGEMSALFMEYFTYQASGEPKFVVPSSDERWFVHFVEEAEALWRTASDHEPEPAE</sequence>
<protein>
    <recommendedName>
        <fullName evidence="2">DUF5919 domain-containing protein</fullName>
    </recommendedName>
</protein>
<keyword evidence="1" id="KW-0472">Membrane</keyword>
<comment type="caution">
    <text evidence="3">The sequence shown here is derived from an EMBL/GenBank/DDBJ whole genome shotgun (WGS) entry which is preliminary data.</text>
</comment>
<evidence type="ECO:0000259" key="2">
    <source>
        <dbReference type="Pfam" id="PF19319"/>
    </source>
</evidence>
<accession>A0A8J3PTU1</accession>
<dbReference type="InterPro" id="IPR045697">
    <property type="entry name" value="DUF5919"/>
</dbReference>